<dbReference type="SUPFAM" id="SSF54534">
    <property type="entry name" value="FKBP-like"/>
    <property type="match status" value="1"/>
</dbReference>
<dbReference type="InterPro" id="IPR036953">
    <property type="entry name" value="GreA/GreB_C_sf"/>
</dbReference>
<dbReference type="InterPro" id="IPR022691">
    <property type="entry name" value="Tscrpt_elong_fac_GreA/B_N"/>
</dbReference>
<keyword evidence="3" id="KW-0804">Transcription</keyword>
<gene>
    <name evidence="6" type="ORF">METZ01_LOCUS320461</name>
</gene>
<keyword evidence="2" id="KW-0805">Transcription regulation</keyword>
<dbReference type="SUPFAM" id="SSF46557">
    <property type="entry name" value="GreA transcript cleavage protein, N-terminal domain"/>
    <property type="match status" value="1"/>
</dbReference>
<dbReference type="Gene3D" id="3.10.50.30">
    <property type="entry name" value="Transcription elongation factor, GreA/GreB, C-terminal domain"/>
    <property type="match status" value="1"/>
</dbReference>
<dbReference type="Pfam" id="PF03449">
    <property type="entry name" value="GreA_GreB_N"/>
    <property type="match status" value="1"/>
</dbReference>
<name>A0A382P472_9ZZZZ</name>
<evidence type="ECO:0000256" key="1">
    <source>
        <dbReference type="ARBA" id="ARBA00008213"/>
    </source>
</evidence>
<organism evidence="6">
    <name type="scientific">marine metagenome</name>
    <dbReference type="NCBI Taxonomy" id="408172"/>
    <lineage>
        <taxon>unclassified sequences</taxon>
        <taxon>metagenomes</taxon>
        <taxon>ecological metagenomes</taxon>
    </lineage>
</organism>
<dbReference type="Pfam" id="PF01272">
    <property type="entry name" value="GreA_GreB"/>
    <property type="match status" value="1"/>
</dbReference>
<evidence type="ECO:0000313" key="6">
    <source>
        <dbReference type="EMBL" id="SVC67607.1"/>
    </source>
</evidence>
<dbReference type="GO" id="GO:0003677">
    <property type="term" value="F:DNA binding"/>
    <property type="evidence" value="ECO:0007669"/>
    <property type="project" value="InterPro"/>
</dbReference>
<dbReference type="Gene3D" id="1.10.287.180">
    <property type="entry name" value="Transcription elongation factor, GreA/GreB, N-terminal domain"/>
    <property type="match status" value="1"/>
</dbReference>
<dbReference type="PROSITE" id="PS00829">
    <property type="entry name" value="GREAB_1"/>
    <property type="match status" value="1"/>
</dbReference>
<feature type="domain" description="Transcription elongation factor GreA/GreB N-terminal" evidence="5">
    <location>
        <begin position="6"/>
        <end position="66"/>
    </location>
</feature>
<evidence type="ECO:0000259" key="5">
    <source>
        <dbReference type="Pfam" id="PF03449"/>
    </source>
</evidence>
<dbReference type="InterPro" id="IPR001437">
    <property type="entry name" value="Tscrpt_elong_fac_GreA/B_C"/>
</dbReference>
<dbReference type="AlphaFoldDB" id="A0A382P472"/>
<dbReference type="GO" id="GO:0032784">
    <property type="term" value="P:regulation of DNA-templated transcription elongation"/>
    <property type="evidence" value="ECO:0007669"/>
    <property type="project" value="InterPro"/>
</dbReference>
<protein>
    <recommendedName>
        <fullName evidence="7">Transcription elongation factor GreA</fullName>
    </recommendedName>
</protein>
<evidence type="ECO:0008006" key="7">
    <source>
        <dbReference type="Google" id="ProtNLM"/>
    </source>
</evidence>
<dbReference type="InterPro" id="IPR023459">
    <property type="entry name" value="Tscrpt_elong_fac_GreA/B_fam"/>
</dbReference>
<comment type="similarity">
    <text evidence="1">Belongs to the GreA/GreB family.</text>
</comment>
<dbReference type="InterPro" id="IPR018151">
    <property type="entry name" value="TF_GreA/GreB_CS"/>
</dbReference>
<dbReference type="EMBL" id="UINC01104456">
    <property type="protein sequence ID" value="SVC67607.1"/>
    <property type="molecule type" value="Genomic_DNA"/>
</dbReference>
<dbReference type="PANTHER" id="PTHR30437:SF4">
    <property type="entry name" value="TRANSCRIPTION ELONGATION FACTOR GREA"/>
    <property type="match status" value="1"/>
</dbReference>
<accession>A0A382P472</accession>
<evidence type="ECO:0000256" key="2">
    <source>
        <dbReference type="ARBA" id="ARBA00023015"/>
    </source>
</evidence>
<reference evidence="6" key="1">
    <citation type="submission" date="2018-05" db="EMBL/GenBank/DDBJ databases">
        <authorList>
            <person name="Lanie J.A."/>
            <person name="Ng W.-L."/>
            <person name="Kazmierczak K.M."/>
            <person name="Andrzejewski T.M."/>
            <person name="Davidsen T.M."/>
            <person name="Wayne K.J."/>
            <person name="Tettelin H."/>
            <person name="Glass J.I."/>
            <person name="Rusch D."/>
            <person name="Podicherti R."/>
            <person name="Tsui H.-C.T."/>
            <person name="Winkler M.E."/>
        </authorList>
    </citation>
    <scope>NUCLEOTIDE SEQUENCE</scope>
</reference>
<dbReference type="PANTHER" id="PTHR30437">
    <property type="entry name" value="TRANSCRIPTION ELONGATION FACTOR GREA"/>
    <property type="match status" value="1"/>
</dbReference>
<sequence length="161" mass="17918">MLDEIREKIEGEIEELLHELHVILPERIEKAVELGDLRENAEYKSSLERQQFVQARLGQLTSRMSELSKIDVTAMPSDRVGFGSKINIHDLKTNKKTQVTIVAGDMIELGGSEVSMSSAMGTGLMGTRENEEVTIELPVGPRKFKVLKVVTLPQQMGVEGK</sequence>
<feature type="domain" description="Transcription elongation factor GreA/GreB C-terminal" evidence="4">
    <location>
        <begin position="76"/>
        <end position="149"/>
    </location>
</feature>
<evidence type="ECO:0000259" key="4">
    <source>
        <dbReference type="Pfam" id="PF01272"/>
    </source>
</evidence>
<dbReference type="InterPro" id="IPR036805">
    <property type="entry name" value="Tscrpt_elong_fac_GreA/B_N_sf"/>
</dbReference>
<proteinExistence type="inferred from homology"/>
<dbReference type="GO" id="GO:0006354">
    <property type="term" value="P:DNA-templated transcription elongation"/>
    <property type="evidence" value="ECO:0007669"/>
    <property type="project" value="TreeGrafter"/>
</dbReference>
<dbReference type="PIRSF" id="PIRSF006092">
    <property type="entry name" value="GreA_GreB"/>
    <property type="match status" value="1"/>
</dbReference>
<dbReference type="GO" id="GO:0070063">
    <property type="term" value="F:RNA polymerase binding"/>
    <property type="evidence" value="ECO:0007669"/>
    <property type="project" value="InterPro"/>
</dbReference>
<evidence type="ECO:0000256" key="3">
    <source>
        <dbReference type="ARBA" id="ARBA00023163"/>
    </source>
</evidence>